<evidence type="ECO:0000256" key="2">
    <source>
        <dbReference type="ARBA" id="ARBA00022448"/>
    </source>
</evidence>
<dbReference type="SUPFAM" id="SSF53850">
    <property type="entry name" value="Periplasmic binding protein-like II"/>
    <property type="match status" value="1"/>
</dbReference>
<dbReference type="Proteomes" id="UP000507979">
    <property type="component" value="Unassembled WGS sequence"/>
</dbReference>
<reference evidence="6 7" key="1">
    <citation type="submission" date="2020-04" db="EMBL/GenBank/DDBJ databases">
        <authorList>
            <person name="De Canck E."/>
        </authorList>
    </citation>
    <scope>NUCLEOTIDE SEQUENCE [LARGE SCALE GENOMIC DNA]</scope>
    <source>
        <strain evidence="6 7">LMG 26845</strain>
    </source>
</reference>
<dbReference type="InterPro" id="IPR051455">
    <property type="entry name" value="Bact_solute-bind_prot3"/>
</dbReference>
<keyword evidence="7" id="KW-1185">Reference proteome</keyword>
<dbReference type="AlphaFoldDB" id="A0A6J5B4V1"/>
<comment type="similarity">
    <text evidence="1">Belongs to the bacterial solute-binding protein 3 family.</text>
</comment>
<feature type="domain" description="Solute-binding protein family 3/N-terminal" evidence="5">
    <location>
        <begin position="33"/>
        <end position="255"/>
    </location>
</feature>
<proteinExistence type="inferred from homology"/>
<feature type="signal peptide" evidence="4">
    <location>
        <begin position="1"/>
        <end position="21"/>
    </location>
</feature>
<feature type="chain" id="PRO_5026905485" evidence="4">
    <location>
        <begin position="22"/>
        <end position="338"/>
    </location>
</feature>
<name>A0A6J5B4V1_9BURK</name>
<dbReference type="SMART" id="SM00062">
    <property type="entry name" value="PBPb"/>
    <property type="match status" value="1"/>
</dbReference>
<dbReference type="EMBL" id="CADIJR010000065">
    <property type="protein sequence ID" value="CAB3692156.1"/>
    <property type="molecule type" value="Genomic_DNA"/>
</dbReference>
<evidence type="ECO:0000313" key="6">
    <source>
        <dbReference type="EMBL" id="CAB3692156.1"/>
    </source>
</evidence>
<dbReference type="GO" id="GO:0006865">
    <property type="term" value="P:amino acid transport"/>
    <property type="evidence" value="ECO:0007669"/>
    <property type="project" value="TreeGrafter"/>
</dbReference>
<dbReference type="Gene3D" id="3.40.190.10">
    <property type="entry name" value="Periplasmic binding protein-like II"/>
    <property type="match status" value="2"/>
</dbReference>
<evidence type="ECO:0000256" key="4">
    <source>
        <dbReference type="SAM" id="SignalP"/>
    </source>
</evidence>
<keyword evidence="2" id="KW-0813">Transport</keyword>
<dbReference type="GeneID" id="92900683"/>
<dbReference type="PANTHER" id="PTHR30085:SF7">
    <property type="entry name" value="AMINO-ACID ABC TRANSPORTER-BINDING PROTEIN YHDW-RELATED"/>
    <property type="match status" value="1"/>
</dbReference>
<dbReference type="PANTHER" id="PTHR30085">
    <property type="entry name" value="AMINO ACID ABC TRANSPORTER PERMEASE"/>
    <property type="match status" value="1"/>
</dbReference>
<accession>A0A6J5B4V1</accession>
<protein>
    <submittedName>
        <fullName evidence="6">Amino-acid ABC transporter-binding protein YhdW</fullName>
    </submittedName>
</protein>
<gene>
    <name evidence="6" type="primary">yhdW_7</name>
    <name evidence="6" type="ORF">LMG26845_04799</name>
</gene>
<evidence type="ECO:0000313" key="7">
    <source>
        <dbReference type="Proteomes" id="UP000507979"/>
    </source>
</evidence>
<keyword evidence="3 4" id="KW-0732">Signal</keyword>
<dbReference type="RefSeq" id="WP_054428827.1">
    <property type="nucleotide sequence ID" value="NZ_CADIJR010000065.1"/>
</dbReference>
<evidence type="ECO:0000259" key="5">
    <source>
        <dbReference type="SMART" id="SM00062"/>
    </source>
</evidence>
<dbReference type="CDD" id="cd13692">
    <property type="entry name" value="PBP2_BztA"/>
    <property type="match status" value="1"/>
</dbReference>
<organism evidence="6 7">
    <name type="scientific">Achromobacter insuavis</name>
    <dbReference type="NCBI Taxonomy" id="1287735"/>
    <lineage>
        <taxon>Bacteria</taxon>
        <taxon>Pseudomonadati</taxon>
        <taxon>Pseudomonadota</taxon>
        <taxon>Betaproteobacteria</taxon>
        <taxon>Burkholderiales</taxon>
        <taxon>Alcaligenaceae</taxon>
        <taxon>Achromobacter</taxon>
    </lineage>
</organism>
<evidence type="ECO:0000256" key="1">
    <source>
        <dbReference type="ARBA" id="ARBA00010333"/>
    </source>
</evidence>
<dbReference type="InterPro" id="IPR001638">
    <property type="entry name" value="Solute-binding_3/MltF_N"/>
</dbReference>
<dbReference type="Pfam" id="PF00497">
    <property type="entry name" value="SBP_bac_3"/>
    <property type="match status" value="1"/>
</dbReference>
<sequence length="338" mass="36413">MRLPSLLAGLALAVISVSTHAASTLDTVKSRGTLRCGALNDMPGFGSPDSQGTLRGIDVDFCRAIAAATLGDANKVTFVATSPLNRFSVLQSGDVDVLIRQTTQTFTRDSQLGLLWAGITVYDGQGFMVRKDMGVTSVKELDGASICLLPGSNTEQNIATFYQANGMRYKPISIDNADALRRAFFEGRCDVYVGDRAQLAANRSVAPKPDDYVILPEVLAKSPLGPIVRQGDDQWLNIVKWTIYATLLAEENGVDSANVEAKRADGANAEVARLLGKTPGLSKQLGLADDWAYQIVKQVGNYGQIYDRSLGEKSPLKLPRGLNKLWTDGGLQYAPPFL</sequence>
<evidence type="ECO:0000256" key="3">
    <source>
        <dbReference type="ARBA" id="ARBA00022729"/>
    </source>
</evidence>